<proteinExistence type="predicted"/>
<dbReference type="InterPro" id="IPR036397">
    <property type="entry name" value="RNaseH_sf"/>
</dbReference>
<evidence type="ECO:0000256" key="1">
    <source>
        <dbReference type="SAM" id="MobiDB-lite"/>
    </source>
</evidence>
<feature type="region of interest" description="Disordered" evidence="1">
    <location>
        <begin position="1"/>
        <end position="104"/>
    </location>
</feature>
<dbReference type="AlphaFoldDB" id="A0A445ANM7"/>
<sequence length="580" mass="65835">MSLTKERSPRVSPQEEDLMNHSTKKVKTHNDAELGDNVNRIQPAMDVELGNENQQSSLTTRKVSYKDSLVALGNSSMAEDDIDENDPNSEDKWYKDKESNGREEKPFDLCPVIPVSKEEFEEWCKPWQAALIVKVLGKRVNLGFIEHRLNRDWERKNDMVSNKEADANGGQKPNEERIPEDTANVQKSRDNQDLPNFRPWMMVRKPQKRKQDKHAPVNRYAQYGKVSISNKDRAIVPSEITMEKGSRYNALYEENGEEKIETTVAVEDGIKENIQNGLDMVPNQKENGAFKRPTSKVLRPGAGKNPQGEWDNEKLKGWLPDQVVQRIIFLSPPSPWKQEDHLVWAQTSDGTFNLKTTYQAVKGDVLAMFEKIASHPNGIVESIHNRVKDILKVIKNPILPGNKIITSGLLIRWYPPVEGFIKINVDGSFLTSSNNATCGGVMRDSLGRFIKCFSCNLGSCSIMHAELWTIVKGLHLAVINSYNHVVIESDSMMAIQFIKEGMPKHHPCYSLVEEIQIIIRRLNQVNWSHTLREANCVADFLAKMGHDLSFGLHTFESPPRGISTMLYCDNFGSLRLRGSR</sequence>
<dbReference type="InterPro" id="IPR053151">
    <property type="entry name" value="RNase_H-like"/>
</dbReference>
<dbReference type="PANTHER" id="PTHR47723:SF19">
    <property type="entry name" value="POLYNUCLEOTIDYL TRANSFERASE, RIBONUCLEASE H-LIKE SUPERFAMILY PROTEIN"/>
    <property type="match status" value="1"/>
</dbReference>
<feature type="domain" description="RNase H type-1" evidence="2">
    <location>
        <begin position="424"/>
        <end position="544"/>
    </location>
</feature>
<dbReference type="PANTHER" id="PTHR47723">
    <property type="entry name" value="OS05G0353850 PROTEIN"/>
    <property type="match status" value="1"/>
</dbReference>
<name>A0A445ANM7_ARAHY</name>
<dbReference type="GO" id="GO:0004523">
    <property type="term" value="F:RNA-DNA hybrid ribonuclease activity"/>
    <property type="evidence" value="ECO:0007669"/>
    <property type="project" value="InterPro"/>
</dbReference>
<feature type="region of interest" description="Disordered" evidence="1">
    <location>
        <begin position="159"/>
        <end position="196"/>
    </location>
</feature>
<accession>A0A445ANM7</accession>
<dbReference type="InterPro" id="IPR012337">
    <property type="entry name" value="RNaseH-like_sf"/>
</dbReference>
<feature type="compositionally biased region" description="Basic and acidic residues" evidence="1">
    <location>
        <begin position="89"/>
        <end position="104"/>
    </location>
</feature>
<evidence type="ECO:0000259" key="2">
    <source>
        <dbReference type="Pfam" id="PF13456"/>
    </source>
</evidence>
<dbReference type="InterPro" id="IPR044730">
    <property type="entry name" value="RNase_H-like_dom_plant"/>
</dbReference>
<dbReference type="SUPFAM" id="SSF53098">
    <property type="entry name" value="Ribonuclease H-like"/>
    <property type="match status" value="1"/>
</dbReference>
<feature type="compositionally biased region" description="Polar residues" evidence="1">
    <location>
        <begin position="51"/>
        <end position="62"/>
    </location>
</feature>
<protein>
    <recommendedName>
        <fullName evidence="2">RNase H type-1 domain-containing protein</fullName>
    </recommendedName>
</protein>
<comment type="caution">
    <text evidence="3">The sequence shown here is derived from an EMBL/GenBank/DDBJ whole genome shotgun (WGS) entry which is preliminary data.</text>
</comment>
<keyword evidence="4" id="KW-1185">Reference proteome</keyword>
<reference evidence="3 4" key="1">
    <citation type="submission" date="2019-01" db="EMBL/GenBank/DDBJ databases">
        <title>Sequencing of cultivated peanut Arachis hypogaea provides insights into genome evolution and oil improvement.</title>
        <authorList>
            <person name="Chen X."/>
        </authorList>
    </citation>
    <scope>NUCLEOTIDE SEQUENCE [LARGE SCALE GENOMIC DNA]</scope>
    <source>
        <strain evidence="4">cv. Fuhuasheng</strain>
        <tissue evidence="3">Leaves</tissue>
    </source>
</reference>
<dbReference type="Proteomes" id="UP000289738">
    <property type="component" value="Chromosome B01"/>
</dbReference>
<dbReference type="InterPro" id="IPR002156">
    <property type="entry name" value="RNaseH_domain"/>
</dbReference>
<organism evidence="3 4">
    <name type="scientific">Arachis hypogaea</name>
    <name type="common">Peanut</name>
    <dbReference type="NCBI Taxonomy" id="3818"/>
    <lineage>
        <taxon>Eukaryota</taxon>
        <taxon>Viridiplantae</taxon>
        <taxon>Streptophyta</taxon>
        <taxon>Embryophyta</taxon>
        <taxon>Tracheophyta</taxon>
        <taxon>Spermatophyta</taxon>
        <taxon>Magnoliopsida</taxon>
        <taxon>eudicotyledons</taxon>
        <taxon>Gunneridae</taxon>
        <taxon>Pentapetalae</taxon>
        <taxon>rosids</taxon>
        <taxon>fabids</taxon>
        <taxon>Fabales</taxon>
        <taxon>Fabaceae</taxon>
        <taxon>Papilionoideae</taxon>
        <taxon>50 kb inversion clade</taxon>
        <taxon>dalbergioids sensu lato</taxon>
        <taxon>Dalbergieae</taxon>
        <taxon>Pterocarpus clade</taxon>
        <taxon>Arachis</taxon>
    </lineage>
</organism>
<dbReference type="CDD" id="cd06222">
    <property type="entry name" value="RNase_H_like"/>
    <property type="match status" value="1"/>
</dbReference>
<feature type="compositionally biased region" description="Acidic residues" evidence="1">
    <location>
        <begin position="78"/>
        <end position="88"/>
    </location>
</feature>
<dbReference type="Gene3D" id="3.30.420.10">
    <property type="entry name" value="Ribonuclease H-like superfamily/Ribonuclease H"/>
    <property type="match status" value="1"/>
</dbReference>
<dbReference type="Pfam" id="PF13456">
    <property type="entry name" value="RVT_3"/>
    <property type="match status" value="1"/>
</dbReference>
<dbReference type="GO" id="GO:0003676">
    <property type="term" value="F:nucleic acid binding"/>
    <property type="evidence" value="ECO:0007669"/>
    <property type="project" value="InterPro"/>
</dbReference>
<evidence type="ECO:0000313" key="4">
    <source>
        <dbReference type="Proteomes" id="UP000289738"/>
    </source>
</evidence>
<gene>
    <name evidence="3" type="ORF">Ahy_B01g052067</name>
</gene>
<feature type="region of interest" description="Disordered" evidence="1">
    <location>
        <begin position="293"/>
        <end position="312"/>
    </location>
</feature>
<dbReference type="EMBL" id="SDMP01000011">
    <property type="protein sequence ID" value="RYR27984.1"/>
    <property type="molecule type" value="Genomic_DNA"/>
</dbReference>
<evidence type="ECO:0000313" key="3">
    <source>
        <dbReference type="EMBL" id="RYR27984.1"/>
    </source>
</evidence>